<proteinExistence type="predicted"/>
<comment type="caution">
    <text evidence="1">The sequence shown here is derived from an EMBL/GenBank/DDBJ whole genome shotgun (WGS) entry which is preliminary data.</text>
</comment>
<dbReference type="EMBL" id="JBGNUJ010000010">
    <property type="protein sequence ID" value="KAL3954493.1"/>
    <property type="molecule type" value="Genomic_DNA"/>
</dbReference>
<protein>
    <submittedName>
        <fullName evidence="1">Uncharacterized protein</fullName>
    </submittedName>
</protein>
<keyword evidence="2" id="KW-1185">Reference proteome</keyword>
<gene>
    <name evidence="1" type="ORF">ACCO45_010056</name>
</gene>
<organism evidence="1 2">
    <name type="scientific">Purpureocillium lilacinum</name>
    <name type="common">Paecilomyces lilacinus</name>
    <dbReference type="NCBI Taxonomy" id="33203"/>
    <lineage>
        <taxon>Eukaryota</taxon>
        <taxon>Fungi</taxon>
        <taxon>Dikarya</taxon>
        <taxon>Ascomycota</taxon>
        <taxon>Pezizomycotina</taxon>
        <taxon>Sordariomycetes</taxon>
        <taxon>Hypocreomycetidae</taxon>
        <taxon>Hypocreales</taxon>
        <taxon>Ophiocordycipitaceae</taxon>
        <taxon>Purpureocillium</taxon>
    </lineage>
</organism>
<evidence type="ECO:0000313" key="2">
    <source>
        <dbReference type="Proteomes" id="UP001638806"/>
    </source>
</evidence>
<reference evidence="1" key="1">
    <citation type="submission" date="2024-12" db="EMBL/GenBank/DDBJ databases">
        <title>Comparative genomics and development of molecular markers within Purpureocillium lilacinum and among Purpureocillium species.</title>
        <authorList>
            <person name="Yeh Z.-Y."/>
            <person name="Ni N.-T."/>
            <person name="Lo P.-H."/>
            <person name="Mushyakhwo K."/>
            <person name="Lin C.-F."/>
            <person name="Nai Y.-S."/>
        </authorList>
    </citation>
    <scope>NUCLEOTIDE SEQUENCE</scope>
    <source>
        <strain evidence="1">NCHU-NPUST-175</strain>
    </source>
</reference>
<accession>A0ACC4DEH8</accession>
<dbReference type="Proteomes" id="UP001638806">
    <property type="component" value="Unassembled WGS sequence"/>
</dbReference>
<name>A0ACC4DEH8_PURLI</name>
<evidence type="ECO:0000313" key="1">
    <source>
        <dbReference type="EMBL" id="KAL3954493.1"/>
    </source>
</evidence>
<sequence length="588" mass="67785">MRQKSRISAPQVLVYPIRPQWRTCTKCGKVWKDRHTCWGRGHRKTVGQKLTELDDYSLDLIKLTAFIGGRIPATALERLRKPRLTWDDNGEIRHSMYTELAVVSQQDRCQRAIQKLQRKGLLLFSKERAFEIPTTIRRNIERATAQESGQWKLRAFGAMLHVFPAHRQLEPAQYAAIASELLPQLQHVVRYIEEIRWQFQHAEQATEAVDACLSASNFLDITWKEQILDAAERLIGPYTQARARLQLRRMTLNRIAETIASEQQLHDMNLLLAQFQRHDKRSNAHLGEMKLFQARLMVDIEQHIDALSVLADYEPLEANFTSRLEQIQLNDIALLRGEIYRYEGRFHTARQCLLDLMDQKPEPRPITHIDNLLCPPPPSQKLVTHLSALSCETGFFEHAVLFLRDELRVLLDGGYPLDCRRATRVRLGLAEAHVMSVASSSVASWRQGKASSNHLLESISKATTLLDELRVQFSRMHNLGKVGKITRFRVFLASAMVCHLSGYLATALEFWRLALTYSRESWPPGYTDAIITYSLADLEYRKGNRTKAESLEQDAVQFLRVNKYRYHITGLGTIWPKYVQTSITVHKR</sequence>